<dbReference type="Gene3D" id="1.25.40.10">
    <property type="entry name" value="Tetratricopeptide repeat domain"/>
    <property type="match status" value="3"/>
</dbReference>
<reference evidence="6" key="1">
    <citation type="submission" date="2025-08" db="UniProtKB">
        <authorList>
            <consortium name="Ensembl"/>
        </authorList>
    </citation>
    <scope>IDENTIFICATION</scope>
</reference>
<dbReference type="SUPFAM" id="SSF48452">
    <property type="entry name" value="TPR-like"/>
    <property type="match status" value="1"/>
</dbReference>
<dbReference type="PANTHER" id="PTHR10271:SF14">
    <property type="entry name" value="INTERFERON-INDUCED PROTEIN WITH TETRATRICOPEPTIDE REPEATS-RELATED"/>
    <property type="match status" value="1"/>
</dbReference>
<dbReference type="AlphaFoldDB" id="A0A3Q3L7I1"/>
<evidence type="ECO:0000256" key="5">
    <source>
        <dbReference type="ARBA" id="ARBA00038336"/>
    </source>
</evidence>
<evidence type="ECO:0000256" key="4">
    <source>
        <dbReference type="ARBA" id="ARBA00022859"/>
    </source>
</evidence>
<keyword evidence="7" id="KW-1185">Reference proteome</keyword>
<dbReference type="InParanoid" id="A0A3Q3L7I1"/>
<evidence type="ECO:0000256" key="1">
    <source>
        <dbReference type="ARBA" id="ARBA00022588"/>
    </source>
</evidence>
<dbReference type="STRING" id="56723.ENSLBEP00000004944"/>
<sequence>MFFLFSSASKSQSNFKSKLKDLQCHFTWALTRKKSRLLRLKDKLEDIGTKRGNRWLGHIYNLRGFIEHKLGLNEEAKSLFQKATEALNKLRKADEGPWLVVNYGNLAWLHHHMGDQAESQAYLSKVDALMKKYPSPSRDDLHPEICAERAWTLIKFGKKVLPQAADLFEKAIRMQPHRVEWDSSYVLGLACASKHSESGVDANSLKKMKRARNRDPKNLYLAAVYLTQLAKKEQKVEDEAQKLASQILRNPVSSYSGIKPLLRLYTKYISVDEAIDLAEEALKKHPDERYLKRCVALCYKWKILFFRESRPRPGMTERAISLHREVISLYPNSSFVKKIDLASVYAKSDKTKAEEIFQELLQRDLEPADKQVLYNRFAKYLYHDKQDHQGAMHAEELSIRNQTTAKKPRPQKLEQDTVNNGGRAAEVITSEVIRWVLKHGVPLQEPNGDVTQASNIKIYSLWFVLYYRCHTGSGDSFDQSTDCRVSSSTL</sequence>
<dbReference type="GO" id="GO:0045087">
    <property type="term" value="P:innate immune response"/>
    <property type="evidence" value="ECO:0007669"/>
    <property type="project" value="UniProtKB-KW"/>
</dbReference>
<protein>
    <submittedName>
        <fullName evidence="6">Uncharacterized protein</fullName>
    </submittedName>
</protein>
<evidence type="ECO:0000256" key="3">
    <source>
        <dbReference type="ARBA" id="ARBA00022803"/>
    </source>
</evidence>
<accession>A0A3Q3L7I1</accession>
<dbReference type="GeneTree" id="ENSGT00950000182946"/>
<proteinExistence type="inferred from homology"/>
<evidence type="ECO:0000313" key="6">
    <source>
        <dbReference type="Ensembl" id="ENSLBEP00000004944.1"/>
    </source>
</evidence>
<keyword evidence="4" id="KW-0391">Immunity</keyword>
<comment type="similarity">
    <text evidence="5">Belongs to the IFIT family.</text>
</comment>
<dbReference type="Pfam" id="PF13424">
    <property type="entry name" value="TPR_12"/>
    <property type="match status" value="1"/>
</dbReference>
<dbReference type="InterPro" id="IPR011990">
    <property type="entry name" value="TPR-like_helical_dom_sf"/>
</dbReference>
<name>A0A3Q3L7I1_9LABR</name>
<reference evidence="6" key="2">
    <citation type="submission" date="2025-09" db="UniProtKB">
        <authorList>
            <consortium name="Ensembl"/>
        </authorList>
    </citation>
    <scope>IDENTIFICATION</scope>
</reference>
<dbReference type="FunFam" id="1.25.40.10:FF:000036">
    <property type="entry name" value="interferon-induced protein with tetratricopeptide repeats 5"/>
    <property type="match status" value="1"/>
</dbReference>
<dbReference type="PANTHER" id="PTHR10271">
    <property type="entry name" value="INTERFERON-INDUCED PROTEIN WITH TETRATRICOPEPTIDE REPEATS"/>
    <property type="match status" value="1"/>
</dbReference>
<dbReference type="Proteomes" id="UP000261660">
    <property type="component" value="Unplaced"/>
</dbReference>
<keyword evidence="1" id="KW-0399">Innate immunity</keyword>
<organism evidence="6 7">
    <name type="scientific">Labrus bergylta</name>
    <name type="common">ballan wrasse</name>
    <dbReference type="NCBI Taxonomy" id="56723"/>
    <lineage>
        <taxon>Eukaryota</taxon>
        <taxon>Metazoa</taxon>
        <taxon>Chordata</taxon>
        <taxon>Craniata</taxon>
        <taxon>Vertebrata</taxon>
        <taxon>Euteleostomi</taxon>
        <taxon>Actinopterygii</taxon>
        <taxon>Neopterygii</taxon>
        <taxon>Teleostei</taxon>
        <taxon>Neoteleostei</taxon>
        <taxon>Acanthomorphata</taxon>
        <taxon>Eupercaria</taxon>
        <taxon>Labriformes</taxon>
        <taxon>Labridae</taxon>
        <taxon>Labrus</taxon>
    </lineage>
</organism>
<evidence type="ECO:0000256" key="2">
    <source>
        <dbReference type="ARBA" id="ARBA00022737"/>
    </source>
</evidence>
<keyword evidence="2" id="KW-0677">Repeat</keyword>
<dbReference type="Ensembl" id="ENSLBET00000005213.1">
    <property type="protein sequence ID" value="ENSLBEP00000004944.1"/>
    <property type="gene ID" value="ENSLBEG00000003822.1"/>
</dbReference>
<dbReference type="GO" id="GO:0005829">
    <property type="term" value="C:cytosol"/>
    <property type="evidence" value="ECO:0007669"/>
    <property type="project" value="TreeGrafter"/>
</dbReference>
<dbReference type="GO" id="GO:0051607">
    <property type="term" value="P:defense response to virus"/>
    <property type="evidence" value="ECO:0007669"/>
    <property type="project" value="TreeGrafter"/>
</dbReference>
<evidence type="ECO:0000313" key="7">
    <source>
        <dbReference type="Proteomes" id="UP000261660"/>
    </source>
</evidence>
<keyword evidence="3" id="KW-0802">TPR repeat</keyword>